<reference evidence="2" key="1">
    <citation type="submission" date="2020-10" db="EMBL/GenBank/DDBJ databases">
        <authorList>
            <person name="Lu T."/>
            <person name="Wang Q."/>
            <person name="Han X."/>
        </authorList>
    </citation>
    <scope>NUCLEOTIDE SEQUENCE</scope>
    <source>
        <strain evidence="2">WQ 366</strain>
    </source>
</reference>
<comment type="caution">
    <text evidence="2">The sequence shown here is derived from an EMBL/GenBank/DDBJ whole genome shotgun (WGS) entry which is preliminary data.</text>
</comment>
<proteinExistence type="predicted"/>
<dbReference type="RefSeq" id="WP_225554973.1">
    <property type="nucleotide sequence ID" value="NZ_JADEYP010000039.1"/>
</dbReference>
<evidence type="ECO:0008006" key="4">
    <source>
        <dbReference type="Google" id="ProtNLM"/>
    </source>
</evidence>
<keyword evidence="3" id="KW-1185">Reference proteome</keyword>
<organism evidence="2 3">
    <name type="scientific">Sphingobacterium bovistauri</name>
    <dbReference type="NCBI Taxonomy" id="2781959"/>
    <lineage>
        <taxon>Bacteria</taxon>
        <taxon>Pseudomonadati</taxon>
        <taxon>Bacteroidota</taxon>
        <taxon>Sphingobacteriia</taxon>
        <taxon>Sphingobacteriales</taxon>
        <taxon>Sphingobacteriaceae</taxon>
        <taxon>Sphingobacterium</taxon>
    </lineage>
</organism>
<protein>
    <recommendedName>
        <fullName evidence="4">Outer membrane protein beta-barrel domain-containing protein</fullName>
    </recommendedName>
</protein>
<dbReference type="Proteomes" id="UP001165302">
    <property type="component" value="Unassembled WGS sequence"/>
</dbReference>
<evidence type="ECO:0000313" key="2">
    <source>
        <dbReference type="EMBL" id="MCA5006614.1"/>
    </source>
</evidence>
<keyword evidence="1" id="KW-0732">Signal</keyword>
<feature type="chain" id="PRO_5046740203" description="Outer membrane protein beta-barrel domain-containing protein" evidence="1">
    <location>
        <begin position="21"/>
        <end position="216"/>
    </location>
</feature>
<name>A0ABS7ZD05_9SPHI</name>
<evidence type="ECO:0000313" key="3">
    <source>
        <dbReference type="Proteomes" id="UP001165302"/>
    </source>
</evidence>
<feature type="signal peptide" evidence="1">
    <location>
        <begin position="1"/>
        <end position="20"/>
    </location>
</feature>
<accession>A0ABS7ZD05</accession>
<gene>
    <name evidence="2" type="ORF">IPZ78_15845</name>
</gene>
<sequence>MSKFYYLILFAFLFSSSSFAQEDISNEESLLEKSMSSIKLSAFLPALEYNYEYRIKPKSSFEFRIGGLTGFDGVSYFDDLDLVHFKRFYVSPTLSIGYKYYVTLLSRKEKGRDISFNAGDYFGVSLVNGVNGLIFEKETRTPDFVLIGSTDGENFKRKYSDWSHTLSIVPKYGLNRNWTQKIGFNFEIGPQLYLINNKYRDVRFTLFVQTGLYLKL</sequence>
<dbReference type="EMBL" id="JADEYP010000039">
    <property type="protein sequence ID" value="MCA5006614.1"/>
    <property type="molecule type" value="Genomic_DNA"/>
</dbReference>
<evidence type="ECO:0000256" key="1">
    <source>
        <dbReference type="SAM" id="SignalP"/>
    </source>
</evidence>